<reference evidence="3" key="1">
    <citation type="submission" date="2022-11" db="UniProtKB">
        <authorList>
            <consortium name="WormBaseParasite"/>
        </authorList>
    </citation>
    <scope>IDENTIFICATION</scope>
</reference>
<protein>
    <submittedName>
        <fullName evidence="3">Uncharacterized protein</fullName>
    </submittedName>
</protein>
<keyword evidence="2" id="KW-1185">Reference proteome</keyword>
<dbReference type="WBParaSite" id="nRc.2.0.1.t37627-RA">
    <property type="protein sequence ID" value="nRc.2.0.1.t37627-RA"/>
    <property type="gene ID" value="nRc.2.0.1.g37627"/>
</dbReference>
<name>A0A915KFX0_ROMCU</name>
<proteinExistence type="predicted"/>
<evidence type="ECO:0000313" key="3">
    <source>
        <dbReference type="WBParaSite" id="nRc.2.0.1.t37627-RA"/>
    </source>
</evidence>
<keyword evidence="1" id="KW-0472">Membrane</keyword>
<dbReference type="AlphaFoldDB" id="A0A915KFX0"/>
<accession>A0A915KFX0</accession>
<keyword evidence="1" id="KW-1133">Transmembrane helix</keyword>
<evidence type="ECO:0000313" key="2">
    <source>
        <dbReference type="Proteomes" id="UP000887565"/>
    </source>
</evidence>
<organism evidence="2 3">
    <name type="scientific">Romanomermis culicivorax</name>
    <name type="common">Nematode worm</name>
    <dbReference type="NCBI Taxonomy" id="13658"/>
    <lineage>
        <taxon>Eukaryota</taxon>
        <taxon>Metazoa</taxon>
        <taxon>Ecdysozoa</taxon>
        <taxon>Nematoda</taxon>
        <taxon>Enoplea</taxon>
        <taxon>Dorylaimia</taxon>
        <taxon>Mermithida</taxon>
        <taxon>Mermithoidea</taxon>
        <taxon>Mermithidae</taxon>
        <taxon>Romanomermis</taxon>
    </lineage>
</organism>
<feature type="transmembrane region" description="Helical" evidence="1">
    <location>
        <begin position="28"/>
        <end position="54"/>
    </location>
</feature>
<dbReference type="Proteomes" id="UP000887565">
    <property type="component" value="Unplaced"/>
</dbReference>
<sequence length="65" mass="7463">MRKKQFPEHIHASAVSNSPMRNRRVRMIFTYTSAVGIFPTTSMGVPTTTIWLAIRLEKPVGRFDQ</sequence>
<evidence type="ECO:0000256" key="1">
    <source>
        <dbReference type="SAM" id="Phobius"/>
    </source>
</evidence>
<keyword evidence="1" id="KW-0812">Transmembrane</keyword>